<dbReference type="FunFam" id="3.30.70.870:FF:000003">
    <property type="entry name" value="GTP-binding protein TypA"/>
    <property type="match status" value="1"/>
</dbReference>
<evidence type="ECO:0000313" key="5">
    <source>
        <dbReference type="EMBL" id="NUU17102.1"/>
    </source>
</evidence>
<dbReference type="InterPro" id="IPR035651">
    <property type="entry name" value="BipA_V"/>
</dbReference>
<keyword evidence="3" id="KW-0690">Ribosome biogenesis</keyword>
<dbReference type="InterPro" id="IPR009000">
    <property type="entry name" value="Transl_B-barrel_sf"/>
</dbReference>
<dbReference type="Gene3D" id="3.30.70.870">
    <property type="entry name" value="Elongation Factor G (Translational Gtpase), domain 3"/>
    <property type="match status" value="1"/>
</dbReference>
<name>A0A7Y6A1T7_9CELL</name>
<dbReference type="CDD" id="cd16263">
    <property type="entry name" value="BipA_III"/>
    <property type="match status" value="1"/>
</dbReference>
<comment type="similarity">
    <text evidence="3">Belongs to the TRAFAC class translation factor GTPase superfamily. Classic translation factor GTPase family. BipA subfamily.</text>
</comment>
<dbReference type="InterPro" id="IPR048876">
    <property type="entry name" value="BipA_C"/>
</dbReference>
<dbReference type="Gene3D" id="2.40.50.250">
    <property type="entry name" value="bipa protein"/>
    <property type="match status" value="1"/>
</dbReference>
<dbReference type="GO" id="GO:0019843">
    <property type="term" value="F:rRNA binding"/>
    <property type="evidence" value="ECO:0007669"/>
    <property type="project" value="UniProtKB-KW"/>
</dbReference>
<dbReference type="SUPFAM" id="SSF50447">
    <property type="entry name" value="Translation proteins"/>
    <property type="match status" value="1"/>
</dbReference>
<dbReference type="InterPro" id="IPR000640">
    <property type="entry name" value="EFG_V-like"/>
</dbReference>
<dbReference type="PROSITE" id="PS00301">
    <property type="entry name" value="G_TR_1"/>
    <property type="match status" value="1"/>
</dbReference>
<keyword evidence="3" id="KW-0699">rRNA-binding</keyword>
<dbReference type="CDD" id="cd03691">
    <property type="entry name" value="BipA_TypA_II"/>
    <property type="match status" value="1"/>
</dbReference>
<dbReference type="InterPro" id="IPR047043">
    <property type="entry name" value="BipA_III"/>
</dbReference>
<dbReference type="InterPro" id="IPR006298">
    <property type="entry name" value="BipA"/>
</dbReference>
<evidence type="ECO:0000256" key="1">
    <source>
        <dbReference type="ARBA" id="ARBA00022741"/>
    </source>
</evidence>
<dbReference type="GO" id="GO:0000049">
    <property type="term" value="F:tRNA binding"/>
    <property type="evidence" value="ECO:0007669"/>
    <property type="project" value="UniProtKB-KW"/>
</dbReference>
<dbReference type="InterPro" id="IPR035647">
    <property type="entry name" value="EFG_III/V"/>
</dbReference>
<dbReference type="Pfam" id="PF03144">
    <property type="entry name" value="GTP_EFTU_D2"/>
    <property type="match status" value="1"/>
</dbReference>
<evidence type="ECO:0000256" key="3">
    <source>
        <dbReference type="HAMAP-Rule" id="MF_00849"/>
    </source>
</evidence>
<comment type="subcellular location">
    <subcellularLocation>
        <location evidence="3">Cytoplasm</location>
    </subcellularLocation>
    <text evidence="3">Binds to ribosomes.</text>
</comment>
<dbReference type="RefSeq" id="WP_175346976.1">
    <property type="nucleotide sequence ID" value="NZ_JABMCI010000059.1"/>
</dbReference>
<dbReference type="Gene3D" id="2.40.30.10">
    <property type="entry name" value="Translation factors"/>
    <property type="match status" value="1"/>
</dbReference>
<dbReference type="GO" id="GO:0043022">
    <property type="term" value="F:ribosome binding"/>
    <property type="evidence" value="ECO:0007669"/>
    <property type="project" value="UniProtKB-UniRule"/>
</dbReference>
<accession>A0A7Y6A1T7</accession>
<dbReference type="Pfam" id="PF21018">
    <property type="entry name" value="BipA_C"/>
    <property type="match status" value="1"/>
</dbReference>
<keyword evidence="1 3" id="KW-0547">Nucleotide-binding</keyword>
<dbReference type="PRINTS" id="PR00315">
    <property type="entry name" value="ELONGATNFCT"/>
</dbReference>
<keyword evidence="3" id="KW-0378">Hydrolase</keyword>
<dbReference type="SMART" id="SM00838">
    <property type="entry name" value="EFG_C"/>
    <property type="match status" value="1"/>
</dbReference>
<dbReference type="HAMAP" id="MF_00849">
    <property type="entry name" value="BipA"/>
    <property type="match status" value="1"/>
</dbReference>
<dbReference type="PANTHER" id="PTHR42908">
    <property type="entry name" value="TRANSLATION ELONGATION FACTOR-RELATED"/>
    <property type="match status" value="1"/>
</dbReference>
<dbReference type="CDD" id="cd01891">
    <property type="entry name" value="TypA_BipA"/>
    <property type="match status" value="1"/>
</dbReference>
<dbReference type="GO" id="GO:0003924">
    <property type="term" value="F:GTPase activity"/>
    <property type="evidence" value="ECO:0007669"/>
    <property type="project" value="UniProtKB-UniRule"/>
</dbReference>
<comment type="catalytic activity">
    <reaction evidence="3">
        <text>GTP + H2O = GDP + phosphate + H(+)</text>
        <dbReference type="Rhea" id="RHEA:19669"/>
        <dbReference type="ChEBI" id="CHEBI:15377"/>
        <dbReference type="ChEBI" id="CHEBI:15378"/>
        <dbReference type="ChEBI" id="CHEBI:37565"/>
        <dbReference type="ChEBI" id="CHEBI:43474"/>
        <dbReference type="ChEBI" id="CHEBI:58189"/>
    </reaction>
</comment>
<dbReference type="SUPFAM" id="SSF54980">
    <property type="entry name" value="EF-G C-terminal domain-like"/>
    <property type="match status" value="2"/>
</dbReference>
<proteinExistence type="inferred from homology"/>
<evidence type="ECO:0000259" key="4">
    <source>
        <dbReference type="PROSITE" id="PS51722"/>
    </source>
</evidence>
<keyword evidence="6" id="KW-1185">Reference proteome</keyword>
<dbReference type="FunFam" id="3.30.70.240:FF:000002">
    <property type="entry name" value="GTP-binding protein TypA"/>
    <property type="match status" value="1"/>
</dbReference>
<dbReference type="GO" id="GO:1990904">
    <property type="term" value="C:ribonucleoprotein complex"/>
    <property type="evidence" value="ECO:0007669"/>
    <property type="project" value="TreeGrafter"/>
</dbReference>
<organism evidence="5 6">
    <name type="scientific">Cellulomonas humilata</name>
    <dbReference type="NCBI Taxonomy" id="144055"/>
    <lineage>
        <taxon>Bacteria</taxon>
        <taxon>Bacillati</taxon>
        <taxon>Actinomycetota</taxon>
        <taxon>Actinomycetes</taxon>
        <taxon>Micrococcales</taxon>
        <taxon>Cellulomonadaceae</taxon>
        <taxon>Cellulomonas</taxon>
    </lineage>
</organism>
<dbReference type="Pfam" id="PF00679">
    <property type="entry name" value="EFG_C"/>
    <property type="match status" value="1"/>
</dbReference>
<gene>
    <name evidence="5" type="primary">typA</name>
    <name evidence="3" type="synonym">bipA</name>
    <name evidence="5" type="ORF">HP550_07545</name>
</gene>
<dbReference type="Proteomes" id="UP000565724">
    <property type="component" value="Unassembled WGS sequence"/>
</dbReference>
<dbReference type="InterPro" id="IPR031157">
    <property type="entry name" value="G_TR_CS"/>
</dbReference>
<dbReference type="PANTHER" id="PTHR42908:SF8">
    <property type="entry name" value="TR-TYPE G DOMAIN-CONTAINING PROTEIN"/>
    <property type="match status" value="1"/>
</dbReference>
<evidence type="ECO:0000313" key="6">
    <source>
        <dbReference type="Proteomes" id="UP000565724"/>
    </source>
</evidence>
<dbReference type="GO" id="GO:0000027">
    <property type="term" value="P:ribosomal large subunit assembly"/>
    <property type="evidence" value="ECO:0007669"/>
    <property type="project" value="UniProtKB-UniRule"/>
</dbReference>
<dbReference type="InterPro" id="IPR004161">
    <property type="entry name" value="EFTu-like_2"/>
</dbReference>
<protein>
    <recommendedName>
        <fullName evidence="3">Large ribosomal subunit assembly factor BipA</fullName>
        <ecNumber evidence="3">3.6.5.-</ecNumber>
    </recommendedName>
    <alternativeName>
        <fullName evidence="3">GTP-binding protein BipA</fullName>
    </alternativeName>
</protein>
<comment type="function">
    <text evidence="3">A 50S ribosomal subunit assembly protein with GTPase activity, required for 50S subunit assembly at low temperatures, may also play a role in translation. Binds GTP and analogs. Binds the 70S ribosome between the 30S and 50S subunits, in a similar position as ribosome-bound EF-G; it contacts a number of ribosomal proteins, both rRNAs and the A-site tRNA.</text>
</comment>
<evidence type="ECO:0000256" key="2">
    <source>
        <dbReference type="ARBA" id="ARBA00023134"/>
    </source>
</evidence>
<dbReference type="InterPro" id="IPR042116">
    <property type="entry name" value="TypA/BipA_C"/>
</dbReference>
<dbReference type="InterPro" id="IPR047042">
    <property type="entry name" value="BipA_II"/>
</dbReference>
<dbReference type="SUPFAM" id="SSF52540">
    <property type="entry name" value="P-loop containing nucleoside triphosphate hydrolases"/>
    <property type="match status" value="1"/>
</dbReference>
<dbReference type="AlphaFoldDB" id="A0A7Y6A1T7"/>
<feature type="binding site" evidence="3">
    <location>
        <begin position="33"/>
        <end position="38"/>
    </location>
    <ligand>
        <name>GTP</name>
        <dbReference type="ChEBI" id="CHEBI:37565"/>
    </ligand>
</feature>
<keyword evidence="3" id="KW-0694">RNA-binding</keyword>
<dbReference type="EC" id="3.6.5.-" evidence="3"/>
<dbReference type="NCBIfam" id="TIGR01394">
    <property type="entry name" value="TypA_BipA"/>
    <property type="match status" value="1"/>
</dbReference>
<dbReference type="GO" id="GO:0005829">
    <property type="term" value="C:cytosol"/>
    <property type="evidence" value="ECO:0007669"/>
    <property type="project" value="TreeGrafter"/>
</dbReference>
<sequence length="652" mass="70492">MSEPTTAPAAHTSSAGTSVRNDLRNVAIVAHVDHGKTTLVDAMLWQSGSFGSHAHVDERAMDSGDLEREKGITILAKNTAIRYTGPAAAEIGEPGGITINVIDTPGHADFGGEVERGLSMVDGVVLLVDASEGPLPQTRFVLRKALVAKLPVILVVNKTDRPDARITDVVHEATDLLLGLASDLHEDVPDLDLDAILDVPVVFAAAKAGRASLNQPADGGLPDSENLEPLFKTILERIPAPTYTEGAPLQAHVTNLDASPFLGRLALLRVFNGTIRKGQTVAWARSDGTMQNVKITELLETKALERVSTDSAGPGDIVAVAGIENITIGETLTDPDDPRPLPLITVDDPAISMTIGINTSPLAGRGGKGRKVTARQVKDRLDKELVGNVSLRVLPTERPDAWEVQGRGELALAILVEQMRREGFELTVGKPQVVTKKVDGHVHEPVERMTIDVPEEYLGAVTQLLAQRKGRMETMSNHGTGWVRMEFLVPARGLIGFRTRFLTDTRGTGIASSIADGYEAWAGPIDTRVNGSLVADRPGAVTPFAMINLQDRGSFFVEATQEVYEGQIVGENSRNEDMDVNITKEKKLTNMRSAAADNFENIIPPRKLTLEESLEFAREDECVEVTPDIVRIRKVVLDQSERARITARSKRS</sequence>
<dbReference type="GO" id="GO:0005525">
    <property type="term" value="F:GTP binding"/>
    <property type="evidence" value="ECO:0007669"/>
    <property type="project" value="UniProtKB-UniRule"/>
</dbReference>
<reference evidence="5 6" key="1">
    <citation type="submission" date="2020-05" db="EMBL/GenBank/DDBJ databases">
        <title>Genome Sequencing of Type Strains.</title>
        <authorList>
            <person name="Lemaire J.F."/>
            <person name="Inderbitzin P."/>
            <person name="Gregorio O.A."/>
            <person name="Collins S.B."/>
            <person name="Wespe N."/>
            <person name="Knight-Connoni V."/>
        </authorList>
    </citation>
    <scope>NUCLEOTIDE SEQUENCE [LARGE SCALE GENOMIC DNA]</scope>
    <source>
        <strain evidence="5 6">ATCC 25174</strain>
    </source>
</reference>
<comment type="caution">
    <text evidence="5">The sequence shown here is derived from an EMBL/GenBank/DDBJ whole genome shotgun (WGS) entry which is preliminary data.</text>
</comment>
<comment type="subunit">
    <text evidence="3">Monomer.</text>
</comment>
<keyword evidence="3" id="KW-0963">Cytoplasm</keyword>
<feature type="binding site" evidence="3">
    <location>
        <begin position="157"/>
        <end position="160"/>
    </location>
    <ligand>
        <name>GTP</name>
        <dbReference type="ChEBI" id="CHEBI:37565"/>
    </ligand>
</feature>
<dbReference type="Gene3D" id="3.40.50.300">
    <property type="entry name" value="P-loop containing nucleotide triphosphate hydrolases"/>
    <property type="match status" value="1"/>
</dbReference>
<dbReference type="InterPro" id="IPR005225">
    <property type="entry name" value="Small_GTP-bd"/>
</dbReference>
<dbReference type="CDD" id="cd03710">
    <property type="entry name" value="BipA_TypA_C"/>
    <property type="match status" value="1"/>
</dbReference>
<dbReference type="Gene3D" id="3.30.70.240">
    <property type="match status" value="1"/>
</dbReference>
<dbReference type="FunFam" id="2.40.50.250:FF:000001">
    <property type="entry name" value="GTP-binding protein TypA"/>
    <property type="match status" value="1"/>
</dbReference>
<keyword evidence="3" id="KW-0820">tRNA-binding</keyword>
<dbReference type="InterPro" id="IPR047041">
    <property type="entry name" value="BipA_GTP-bd_dom"/>
</dbReference>
<keyword evidence="2 3" id="KW-0342">GTP-binding</keyword>
<feature type="domain" description="Tr-type G" evidence="4">
    <location>
        <begin position="21"/>
        <end position="242"/>
    </location>
</feature>
<dbReference type="InterPro" id="IPR000795">
    <property type="entry name" value="T_Tr_GTP-bd_dom"/>
</dbReference>
<dbReference type="PROSITE" id="PS51722">
    <property type="entry name" value="G_TR_2"/>
    <property type="match status" value="1"/>
</dbReference>
<dbReference type="InterPro" id="IPR027417">
    <property type="entry name" value="P-loop_NTPase"/>
</dbReference>
<dbReference type="Pfam" id="PF00009">
    <property type="entry name" value="GTP_EFTU"/>
    <property type="match status" value="1"/>
</dbReference>
<dbReference type="EMBL" id="JABMCI010000059">
    <property type="protein sequence ID" value="NUU17102.1"/>
    <property type="molecule type" value="Genomic_DNA"/>
</dbReference>
<dbReference type="NCBIfam" id="TIGR00231">
    <property type="entry name" value="small_GTP"/>
    <property type="match status" value="1"/>
</dbReference>